<comment type="caution">
    <text evidence="2">The sequence shown here is derived from an EMBL/GenBank/DDBJ whole genome shotgun (WGS) entry which is preliminary data.</text>
</comment>
<dbReference type="Proteomes" id="UP001189429">
    <property type="component" value="Unassembled WGS sequence"/>
</dbReference>
<name>A0ABN9Y7V0_9DINO</name>
<sequence length="176" mass="19022">MGKTEKERRVRRRKKPRPEPRAPSQIDPCGPTGPKLGGNARSEKMASPGPPGSCSCRCCSSGYARCAARHSVAPGADPAACGPCRPEWAGLARCAVSEVLGRAEPVLAAEAQVQTRGQIEFNERMHAVGTPRMCNGQALDFTTRRSCRQRYTGYGGGSGEAEDLWRDCVWPLHRKA</sequence>
<evidence type="ECO:0000256" key="1">
    <source>
        <dbReference type="SAM" id="MobiDB-lite"/>
    </source>
</evidence>
<feature type="non-terminal residue" evidence="2">
    <location>
        <position position="176"/>
    </location>
</feature>
<gene>
    <name evidence="2" type="ORF">PCOR1329_LOCUS82400</name>
</gene>
<proteinExistence type="predicted"/>
<accession>A0ABN9Y7V0</accession>
<organism evidence="2 3">
    <name type="scientific">Prorocentrum cordatum</name>
    <dbReference type="NCBI Taxonomy" id="2364126"/>
    <lineage>
        <taxon>Eukaryota</taxon>
        <taxon>Sar</taxon>
        <taxon>Alveolata</taxon>
        <taxon>Dinophyceae</taxon>
        <taxon>Prorocentrales</taxon>
        <taxon>Prorocentraceae</taxon>
        <taxon>Prorocentrum</taxon>
    </lineage>
</organism>
<keyword evidence="3" id="KW-1185">Reference proteome</keyword>
<evidence type="ECO:0000313" key="3">
    <source>
        <dbReference type="Proteomes" id="UP001189429"/>
    </source>
</evidence>
<feature type="region of interest" description="Disordered" evidence="1">
    <location>
        <begin position="1"/>
        <end position="50"/>
    </location>
</feature>
<protein>
    <submittedName>
        <fullName evidence="2">Uncharacterized protein</fullName>
    </submittedName>
</protein>
<reference evidence="2" key="1">
    <citation type="submission" date="2023-10" db="EMBL/GenBank/DDBJ databases">
        <authorList>
            <person name="Chen Y."/>
            <person name="Shah S."/>
            <person name="Dougan E. K."/>
            <person name="Thang M."/>
            <person name="Chan C."/>
        </authorList>
    </citation>
    <scope>NUCLEOTIDE SEQUENCE [LARGE SCALE GENOMIC DNA]</scope>
</reference>
<evidence type="ECO:0000313" key="2">
    <source>
        <dbReference type="EMBL" id="CAK0907359.1"/>
    </source>
</evidence>
<dbReference type="EMBL" id="CAUYUJ010021844">
    <property type="protein sequence ID" value="CAK0907359.1"/>
    <property type="molecule type" value="Genomic_DNA"/>
</dbReference>